<comment type="caution">
    <text evidence="2">The sequence shown here is derived from an EMBL/GenBank/DDBJ whole genome shotgun (WGS) entry which is preliminary data.</text>
</comment>
<feature type="compositionally biased region" description="Low complexity" evidence="1">
    <location>
        <begin position="1"/>
        <end position="12"/>
    </location>
</feature>
<name>A0ABU8KLR5_9HYPH</name>
<dbReference type="RefSeq" id="WP_337097205.1">
    <property type="nucleotide sequence ID" value="NZ_JAPYKO010000041.1"/>
</dbReference>
<dbReference type="EMBL" id="JAPYKO010000041">
    <property type="protein sequence ID" value="MEI9406649.1"/>
    <property type="molecule type" value="Genomic_DNA"/>
</dbReference>
<reference evidence="2 3" key="1">
    <citation type="submission" date="2022-12" db="EMBL/GenBank/DDBJ databases">
        <authorList>
            <person name="Muema E."/>
        </authorList>
    </citation>
    <scope>NUCLEOTIDE SEQUENCE [LARGE SCALE GENOMIC DNA]</scope>
    <source>
        <strain evidence="3">1330</strain>
    </source>
</reference>
<protein>
    <submittedName>
        <fullName evidence="2">Uncharacterized protein</fullName>
    </submittedName>
</protein>
<evidence type="ECO:0000256" key="1">
    <source>
        <dbReference type="SAM" id="MobiDB-lite"/>
    </source>
</evidence>
<proteinExistence type="predicted"/>
<feature type="region of interest" description="Disordered" evidence="1">
    <location>
        <begin position="1"/>
        <end position="22"/>
    </location>
</feature>
<evidence type="ECO:0000313" key="3">
    <source>
        <dbReference type="Proteomes" id="UP001366503"/>
    </source>
</evidence>
<keyword evidence="3" id="KW-1185">Reference proteome</keyword>
<organism evidence="2 3">
    <name type="scientific">Mesorhizobium argentiipisi</name>
    <dbReference type="NCBI Taxonomy" id="3015175"/>
    <lineage>
        <taxon>Bacteria</taxon>
        <taxon>Pseudomonadati</taxon>
        <taxon>Pseudomonadota</taxon>
        <taxon>Alphaproteobacteria</taxon>
        <taxon>Hyphomicrobiales</taxon>
        <taxon>Phyllobacteriaceae</taxon>
        <taxon>Mesorhizobium</taxon>
    </lineage>
</organism>
<sequence length="52" mass="4971">MASAAAGVAARQGRGDGFGRQYGRASFPLKGSGAAIGKVLAECGKGSGGEAD</sequence>
<gene>
    <name evidence="2" type="ORF">O7A05_31500</name>
</gene>
<evidence type="ECO:0000313" key="2">
    <source>
        <dbReference type="EMBL" id="MEI9406649.1"/>
    </source>
</evidence>
<dbReference type="Proteomes" id="UP001366503">
    <property type="component" value="Unassembled WGS sequence"/>
</dbReference>
<accession>A0ABU8KLR5</accession>